<dbReference type="OrthoDB" id="540004at2759"/>
<dbReference type="SUPFAM" id="SSF53335">
    <property type="entry name" value="S-adenosyl-L-methionine-dependent methyltransferases"/>
    <property type="match status" value="1"/>
</dbReference>
<evidence type="ECO:0000313" key="2">
    <source>
        <dbReference type="EMBL" id="OQN98966.1"/>
    </source>
</evidence>
<proteinExistence type="predicted"/>
<keyword evidence="3" id="KW-1185">Reference proteome</keyword>
<dbReference type="InterPro" id="IPR041698">
    <property type="entry name" value="Methyltransf_25"/>
</dbReference>
<evidence type="ECO:0000259" key="1">
    <source>
        <dbReference type="Pfam" id="PF13649"/>
    </source>
</evidence>
<dbReference type="Proteomes" id="UP000192596">
    <property type="component" value="Unassembled WGS sequence"/>
</dbReference>
<dbReference type="AlphaFoldDB" id="A0A1V8SIK3"/>
<feature type="domain" description="Methyltransferase" evidence="1">
    <location>
        <begin position="63"/>
        <end position="157"/>
    </location>
</feature>
<gene>
    <name evidence="2" type="ORF">B0A48_14826</name>
</gene>
<dbReference type="Pfam" id="PF13649">
    <property type="entry name" value="Methyltransf_25"/>
    <property type="match status" value="1"/>
</dbReference>
<organism evidence="2 3">
    <name type="scientific">Cryoendolithus antarcticus</name>
    <dbReference type="NCBI Taxonomy" id="1507870"/>
    <lineage>
        <taxon>Eukaryota</taxon>
        <taxon>Fungi</taxon>
        <taxon>Dikarya</taxon>
        <taxon>Ascomycota</taxon>
        <taxon>Pezizomycotina</taxon>
        <taxon>Dothideomycetes</taxon>
        <taxon>Dothideomycetidae</taxon>
        <taxon>Cladosporiales</taxon>
        <taxon>Cladosporiaceae</taxon>
        <taxon>Cryoendolithus</taxon>
    </lineage>
</organism>
<protein>
    <recommendedName>
        <fullName evidence="1">Methyltransferase domain-containing protein</fullName>
    </recommendedName>
</protein>
<dbReference type="EMBL" id="NAJO01000042">
    <property type="protein sequence ID" value="OQN98966.1"/>
    <property type="molecule type" value="Genomic_DNA"/>
</dbReference>
<dbReference type="Gene3D" id="3.40.50.150">
    <property type="entry name" value="Vaccinia Virus protein VP39"/>
    <property type="match status" value="1"/>
</dbReference>
<dbReference type="CDD" id="cd02440">
    <property type="entry name" value="AdoMet_MTases"/>
    <property type="match status" value="1"/>
</dbReference>
<name>A0A1V8SIK3_9PEZI</name>
<sequence>MEDAANYQALNKANWDERAPEHAKSPDYAYSTLISDPKHLSGVVTFDLPLLDSVEDLHVAHLQCHIATDTLSLARLGAASVTGLDLSPESLRLARELCGKAAGGERCKFVEGDVYQAVELIGEGEMDLVFTGIRALCWIPSITKWAEVVVKLLKPGGRLFIREGHPMLWALDETVKNSLAVRYPYFETEKPMVFEDNTTYVKLSDDAKPFATSKTVNWNHGLGETVTALLNVGMSITGLAEYQSVPWEALPGQMMELGDGEYALKEGRERLPLTYTLQAVKL</sequence>
<reference evidence="3" key="1">
    <citation type="submission" date="2017-03" db="EMBL/GenBank/DDBJ databases">
        <title>Genomes of endolithic fungi from Antarctica.</title>
        <authorList>
            <person name="Coleine C."/>
            <person name="Masonjones S."/>
            <person name="Stajich J.E."/>
        </authorList>
    </citation>
    <scope>NUCLEOTIDE SEQUENCE [LARGE SCALE GENOMIC DNA]</scope>
    <source>
        <strain evidence="3">CCFEE 5527</strain>
    </source>
</reference>
<comment type="caution">
    <text evidence="2">The sequence shown here is derived from an EMBL/GenBank/DDBJ whole genome shotgun (WGS) entry which is preliminary data.</text>
</comment>
<accession>A0A1V8SIK3</accession>
<dbReference type="InParanoid" id="A0A1V8SIK3"/>
<dbReference type="InterPro" id="IPR029063">
    <property type="entry name" value="SAM-dependent_MTases_sf"/>
</dbReference>
<evidence type="ECO:0000313" key="3">
    <source>
        <dbReference type="Proteomes" id="UP000192596"/>
    </source>
</evidence>